<name>A0A2V3IU28_9FLOR</name>
<accession>A0A2V3IU28</accession>
<evidence type="ECO:0000256" key="1">
    <source>
        <dbReference type="ARBA" id="ARBA00007797"/>
    </source>
</evidence>
<dbReference type="InterPro" id="IPR027193">
    <property type="entry name" value="Noc4"/>
</dbReference>
<sequence length="349" mass="39784">MEGNNTDLQELVFESFILRFQDLRFGALRIVEQQKANLQNRLRILSACTKGGTEIAKSDIGKKELKTAFVKAWLAMIRSEMDFKTRLQILGRIPSELIPMMPNPLQLSDFLSTSFSSNDLKTSVASLDGLFFLISKHGLDYPLFYQKLYGMLREDVFREAEDPKRFMDLVALLLLRGALVPGNTLAAFIKRLVRRALCWPTCHALWSLRLALDIMRKHPSTSFLVHRTVNLFDDVNDPQQKVNDPFNDSELDPQASRAEQSSLWELLILRKHVSPAMSRLVCAFDRDARERPAPPPGELSDYAGIGFKDIFQAEVHRKTKTSPLAYSRPGSDPSTVRIRKRLRTCVSWS</sequence>
<protein>
    <submittedName>
        <fullName evidence="3">Nucleolar complex protein 4-like</fullName>
    </submittedName>
</protein>
<evidence type="ECO:0000313" key="3">
    <source>
        <dbReference type="EMBL" id="PXF45237.1"/>
    </source>
</evidence>
<comment type="similarity">
    <text evidence="1">Belongs to the CBF/MAK21 family.</text>
</comment>
<proteinExistence type="inferred from homology"/>
<dbReference type="PANTHER" id="PTHR12455:SF0">
    <property type="entry name" value="NUCLEOLAR COMPLEX PROTEIN 4 HOMOLOG"/>
    <property type="match status" value="1"/>
</dbReference>
<dbReference type="PANTHER" id="PTHR12455">
    <property type="entry name" value="NUCLEOLAR COMPLEX PROTEIN 4"/>
    <property type="match status" value="1"/>
</dbReference>
<dbReference type="STRING" id="448386.A0A2V3IU28"/>
<dbReference type="GO" id="GO:0030692">
    <property type="term" value="C:Noc4p-Nop14p complex"/>
    <property type="evidence" value="ECO:0007669"/>
    <property type="project" value="TreeGrafter"/>
</dbReference>
<dbReference type="Proteomes" id="UP000247409">
    <property type="component" value="Unassembled WGS sequence"/>
</dbReference>
<keyword evidence="4" id="KW-1185">Reference proteome</keyword>
<dbReference type="OrthoDB" id="4760at2759"/>
<dbReference type="GO" id="GO:0032040">
    <property type="term" value="C:small-subunit processome"/>
    <property type="evidence" value="ECO:0007669"/>
    <property type="project" value="TreeGrafter"/>
</dbReference>
<organism evidence="3 4">
    <name type="scientific">Gracilariopsis chorda</name>
    <dbReference type="NCBI Taxonomy" id="448386"/>
    <lineage>
        <taxon>Eukaryota</taxon>
        <taxon>Rhodophyta</taxon>
        <taxon>Florideophyceae</taxon>
        <taxon>Rhodymeniophycidae</taxon>
        <taxon>Gracilariales</taxon>
        <taxon>Gracilariaceae</taxon>
        <taxon>Gracilariopsis</taxon>
    </lineage>
</organism>
<evidence type="ECO:0000313" key="4">
    <source>
        <dbReference type="Proteomes" id="UP000247409"/>
    </source>
</evidence>
<dbReference type="GO" id="GO:0042254">
    <property type="term" value="P:ribosome biogenesis"/>
    <property type="evidence" value="ECO:0007669"/>
    <property type="project" value="InterPro"/>
</dbReference>
<dbReference type="Pfam" id="PF03914">
    <property type="entry name" value="CBF"/>
    <property type="match status" value="1"/>
</dbReference>
<gene>
    <name evidence="3" type="ORF">BWQ96_05003</name>
</gene>
<feature type="domain" description="CCAAT-binding factor" evidence="2">
    <location>
        <begin position="123"/>
        <end position="280"/>
    </location>
</feature>
<dbReference type="AlphaFoldDB" id="A0A2V3IU28"/>
<reference evidence="3 4" key="1">
    <citation type="journal article" date="2018" name="Mol. Biol. Evol.">
        <title>Analysis of the draft genome of the red seaweed Gracilariopsis chorda provides insights into genome size evolution in Rhodophyta.</title>
        <authorList>
            <person name="Lee J."/>
            <person name="Yang E.C."/>
            <person name="Graf L."/>
            <person name="Yang J.H."/>
            <person name="Qiu H."/>
            <person name="Zel Zion U."/>
            <person name="Chan C.X."/>
            <person name="Stephens T.G."/>
            <person name="Weber A.P.M."/>
            <person name="Boo G.H."/>
            <person name="Boo S.M."/>
            <person name="Kim K.M."/>
            <person name="Shin Y."/>
            <person name="Jung M."/>
            <person name="Lee S.J."/>
            <person name="Yim H.S."/>
            <person name="Lee J.H."/>
            <person name="Bhattacharya D."/>
            <person name="Yoon H.S."/>
        </authorList>
    </citation>
    <scope>NUCLEOTIDE SEQUENCE [LARGE SCALE GENOMIC DNA]</scope>
    <source>
        <strain evidence="3 4">SKKU-2015</strain>
        <tissue evidence="3">Whole body</tissue>
    </source>
</reference>
<dbReference type="InterPro" id="IPR005612">
    <property type="entry name" value="CCAAT-binding_factor"/>
</dbReference>
<comment type="caution">
    <text evidence="3">The sequence shown here is derived from an EMBL/GenBank/DDBJ whole genome shotgun (WGS) entry which is preliminary data.</text>
</comment>
<evidence type="ECO:0000259" key="2">
    <source>
        <dbReference type="Pfam" id="PF03914"/>
    </source>
</evidence>
<dbReference type="EMBL" id="NBIV01000066">
    <property type="protein sequence ID" value="PXF45237.1"/>
    <property type="molecule type" value="Genomic_DNA"/>
</dbReference>